<dbReference type="NCBIfam" id="TIGR04336">
    <property type="entry name" value="AmmeMemoSam_B"/>
    <property type="match status" value="1"/>
</dbReference>
<dbReference type="CDD" id="cd07361">
    <property type="entry name" value="MEMO_like"/>
    <property type="match status" value="1"/>
</dbReference>
<keyword evidence="3" id="KW-1185">Reference proteome</keyword>
<sequence>MSTETVEKDSKNYPILRNLQYSPLKQGEEQYIVLWDPSGLSSEKLVLPLNFFYLFQFFDGEHSLEQVGAEYLKKYGEFMMPDRLTKLVSDLDEKLFLEGERLKQVQAQAFEAYRKLDSRPMAFAGQQYESDPAKLRAQIDGFYSSKEGPEKGKAECAGQTIKGLVAPNFELKGAGPIYAWGYQELREGQVPDVLVLIGTCHAGLEGGIAFTDKDFETPFGTVPVNRAIIDLIRKETGETFFVEDIAHLREHSLELQLPFLKHALGEGREISILPILVDFPPETLTGGEYQQLFHRIDQFLTITKRAIQASGQQVCVIGSANLAHIGIRYGDKTPPTDFSFHRCMQIDLEMLKKVEEADPEGFAEFILKEGNQRRILGFGVIFSLMKLLKRDGEDFKGQVLRYDRGITDQFNSTVTYASIVFV</sequence>
<dbReference type="Proteomes" id="UP001302719">
    <property type="component" value="Chromosome"/>
</dbReference>
<reference evidence="2 3" key="1">
    <citation type="submission" date="2023-01" db="EMBL/GenBank/DDBJ databases">
        <title>Cultivation and genomic characterization of new, ubiquitous marine nitrite-oxidizing bacteria from the Nitrospirales.</title>
        <authorList>
            <person name="Mueller A.J."/>
            <person name="Daebeler A."/>
            <person name="Herbold C.W."/>
            <person name="Kirkegaard R.H."/>
            <person name="Daims H."/>
        </authorList>
    </citation>
    <scope>NUCLEOTIDE SEQUENCE [LARGE SCALE GENOMIC DNA]</scope>
    <source>
        <strain evidence="2 3">VA</strain>
    </source>
</reference>
<evidence type="ECO:0000256" key="1">
    <source>
        <dbReference type="ARBA" id="ARBA00006315"/>
    </source>
</evidence>
<dbReference type="EMBL" id="CP116967">
    <property type="protein sequence ID" value="WNM56451.1"/>
    <property type="molecule type" value="Genomic_DNA"/>
</dbReference>
<comment type="similarity">
    <text evidence="1">Belongs to the MEMO1 family.</text>
</comment>
<dbReference type="InterPro" id="IPR002737">
    <property type="entry name" value="MEMO1_fam"/>
</dbReference>
<protein>
    <submittedName>
        <fullName evidence="2">AmmeMemoRadiSam system protein B</fullName>
    </submittedName>
</protein>
<proteinExistence type="inferred from homology"/>
<gene>
    <name evidence="2" type="primary">amrB</name>
    <name evidence="2" type="ORF">PP769_10700</name>
</gene>
<evidence type="ECO:0000313" key="3">
    <source>
        <dbReference type="Proteomes" id="UP001302719"/>
    </source>
</evidence>
<name>A0AA96G7V8_9BACT</name>
<dbReference type="KEGG" id="nall:PP769_10700"/>
<dbReference type="RefSeq" id="WP_312640042.1">
    <property type="nucleotide sequence ID" value="NZ_CP116967.1"/>
</dbReference>
<dbReference type="Pfam" id="PF01875">
    <property type="entry name" value="Memo"/>
    <property type="match status" value="1"/>
</dbReference>
<organism evidence="2 3">
    <name type="scientific">Candidatus Nitrospira allomarina</name>
    <dbReference type="NCBI Taxonomy" id="3020900"/>
    <lineage>
        <taxon>Bacteria</taxon>
        <taxon>Pseudomonadati</taxon>
        <taxon>Nitrospirota</taxon>
        <taxon>Nitrospiria</taxon>
        <taxon>Nitrospirales</taxon>
        <taxon>Nitrospiraceae</taxon>
        <taxon>Nitrospira</taxon>
    </lineage>
</organism>
<evidence type="ECO:0000313" key="2">
    <source>
        <dbReference type="EMBL" id="WNM56451.1"/>
    </source>
</evidence>
<dbReference type="Gene3D" id="3.40.830.10">
    <property type="entry name" value="LigB-like"/>
    <property type="match status" value="1"/>
</dbReference>
<accession>A0AA96G7V8</accession>
<dbReference type="PANTHER" id="PTHR11060">
    <property type="entry name" value="PROTEIN MEMO1"/>
    <property type="match status" value="1"/>
</dbReference>
<dbReference type="PANTHER" id="PTHR11060:SF0">
    <property type="entry name" value="PROTEIN MEMO1"/>
    <property type="match status" value="1"/>
</dbReference>
<dbReference type="AlphaFoldDB" id="A0AA96G7V8"/>